<keyword evidence="1" id="KW-0378">Hydrolase</keyword>
<proteinExistence type="predicted"/>
<dbReference type="EMBL" id="BK014985">
    <property type="protein sequence ID" value="DAD85640.1"/>
    <property type="molecule type" value="Genomic_DNA"/>
</dbReference>
<reference evidence="1" key="1">
    <citation type="journal article" date="2021" name="Proc. Natl. Acad. Sci. U.S.A.">
        <title>A Catalog of Tens of Thousands of Viruses from Human Metagenomes Reveals Hidden Associations with Chronic Diseases.</title>
        <authorList>
            <person name="Tisza M.J."/>
            <person name="Buck C.B."/>
        </authorList>
    </citation>
    <scope>NUCLEOTIDE SEQUENCE</scope>
    <source>
        <strain evidence="1">Ctino4</strain>
    </source>
</reference>
<protein>
    <submittedName>
        <fullName evidence="1">Recombination enhancement function protein nuclease, DNase, HYDROLASE.4A</fullName>
    </submittedName>
</protein>
<sequence>MLFPKTKAKTKKKRMRHPASILHDKNSRTCYLCVTLHDNWNEHRILDEHHIFGGPNRKNSEEYGLKVYLCHDHHIYGPEAVHNNARIRHELQRTAQKLFEKQHSHKEFMEIFGRNYLDPVEIGENSEKENEPV</sequence>
<accession>A0A8S5MU18</accession>
<evidence type="ECO:0000313" key="1">
    <source>
        <dbReference type="EMBL" id="DAD85640.1"/>
    </source>
</evidence>
<name>A0A8S5MU18_9CAUD</name>
<organism evidence="1">
    <name type="scientific">Myoviridae sp. ctino4</name>
    <dbReference type="NCBI Taxonomy" id="2826686"/>
    <lineage>
        <taxon>Viruses</taxon>
        <taxon>Duplodnaviria</taxon>
        <taxon>Heunggongvirae</taxon>
        <taxon>Uroviricota</taxon>
        <taxon>Caudoviricetes</taxon>
    </lineage>
</organism>
<dbReference type="GO" id="GO:0016787">
    <property type="term" value="F:hydrolase activity"/>
    <property type="evidence" value="ECO:0007669"/>
    <property type="project" value="UniProtKB-KW"/>
</dbReference>